<dbReference type="EMBL" id="PCXV01000008">
    <property type="protein sequence ID" value="PIR44338.1"/>
    <property type="molecule type" value="Genomic_DNA"/>
</dbReference>
<gene>
    <name evidence="2" type="ORF">COV23_00250</name>
</gene>
<evidence type="ECO:0000256" key="1">
    <source>
        <dbReference type="SAM" id="MobiDB-lite"/>
    </source>
</evidence>
<accession>A0A2H0RCV2</accession>
<comment type="caution">
    <text evidence="2">The sequence shown here is derived from an EMBL/GenBank/DDBJ whole genome shotgun (WGS) entry which is preliminary data.</text>
</comment>
<dbReference type="Proteomes" id="UP000231602">
    <property type="component" value="Unassembled WGS sequence"/>
</dbReference>
<organism evidence="2 3">
    <name type="scientific">Candidatus Wolfebacteria bacterium CG10_big_fil_rev_8_21_14_0_10_31_9</name>
    <dbReference type="NCBI Taxonomy" id="1975070"/>
    <lineage>
        <taxon>Bacteria</taxon>
        <taxon>Candidatus Wolfeibacteriota</taxon>
    </lineage>
</organism>
<evidence type="ECO:0000313" key="2">
    <source>
        <dbReference type="EMBL" id="PIR44338.1"/>
    </source>
</evidence>
<feature type="compositionally biased region" description="Basic and acidic residues" evidence="1">
    <location>
        <begin position="133"/>
        <end position="142"/>
    </location>
</feature>
<feature type="region of interest" description="Disordered" evidence="1">
    <location>
        <begin position="118"/>
        <end position="142"/>
    </location>
</feature>
<proteinExistence type="predicted"/>
<reference evidence="2 3" key="1">
    <citation type="submission" date="2017-09" db="EMBL/GenBank/DDBJ databases">
        <title>Depth-based differentiation of microbial function through sediment-hosted aquifers and enrichment of novel symbionts in the deep terrestrial subsurface.</title>
        <authorList>
            <person name="Probst A.J."/>
            <person name="Ladd B."/>
            <person name="Jarett J.K."/>
            <person name="Geller-Mcgrath D.E."/>
            <person name="Sieber C.M."/>
            <person name="Emerson J.B."/>
            <person name="Anantharaman K."/>
            <person name="Thomas B.C."/>
            <person name="Malmstrom R."/>
            <person name="Stieglmeier M."/>
            <person name="Klingl A."/>
            <person name="Woyke T."/>
            <person name="Ryan C.M."/>
            <person name="Banfield J.F."/>
        </authorList>
    </citation>
    <scope>NUCLEOTIDE SEQUENCE [LARGE SCALE GENOMIC DNA]</scope>
    <source>
        <strain evidence="2">CG10_big_fil_rev_8_21_14_0_10_31_9</strain>
    </source>
</reference>
<dbReference type="AlphaFoldDB" id="A0A2H0RCV2"/>
<evidence type="ECO:0000313" key="3">
    <source>
        <dbReference type="Proteomes" id="UP000231602"/>
    </source>
</evidence>
<name>A0A2H0RCV2_9BACT</name>
<sequence length="142" mass="16591">MFNFILQILLFLSIGLMVYLSARKIPIVSDTIDEGGHTNGIFSKVESLLNSIPYDKLDYSASQFLEKFLRKTKLYLMKLDNQLNKHLEKFKHVKMQTHFRIEKKFALFEKLTEDEEKIEEVSDSGENELTEEIDIKPNDSDV</sequence>
<protein>
    <submittedName>
        <fullName evidence="2">Uncharacterized protein</fullName>
    </submittedName>
</protein>
<feature type="compositionally biased region" description="Acidic residues" evidence="1">
    <location>
        <begin position="118"/>
        <end position="132"/>
    </location>
</feature>